<feature type="region of interest" description="Disordered" evidence="7">
    <location>
        <begin position="33"/>
        <end position="55"/>
    </location>
</feature>
<gene>
    <name evidence="6" type="primary">lpqB</name>
    <name evidence="9" type="ORF">Z045_07610</name>
</gene>
<keyword evidence="4 6" id="KW-0564">Palmitate</keyword>
<keyword evidence="3 6" id="KW-0472">Membrane</keyword>
<comment type="caution">
    <text evidence="9">The sequence shown here is derived from an EMBL/GenBank/DDBJ whole genome shotgun (WGS) entry which is preliminary data.</text>
</comment>
<evidence type="ECO:0000313" key="10">
    <source>
        <dbReference type="Proteomes" id="UP000053060"/>
    </source>
</evidence>
<dbReference type="RefSeq" id="WP_060651339.1">
    <property type="nucleotide sequence ID" value="NZ_AZXY01000003.1"/>
</dbReference>
<dbReference type="SUPFAM" id="SSF69322">
    <property type="entry name" value="Tricorn protease domain 2"/>
    <property type="match status" value="1"/>
</dbReference>
<dbReference type="InterPro" id="IPR018910">
    <property type="entry name" value="LpqB_C"/>
</dbReference>
<reference evidence="10" key="1">
    <citation type="submission" date="2015-01" db="EMBL/GenBank/DDBJ databases">
        <title>Draft genome sequence of Rhodococcus pyridinivorans strain KG-16, a hydrocarbon-degrading bacterium.</title>
        <authorList>
            <person name="Aggarwal R.K."/>
            <person name="Dawar C."/>
        </authorList>
    </citation>
    <scope>NUCLEOTIDE SEQUENCE [LARGE SCALE GENOMIC DNA]</scope>
    <source>
        <strain evidence="10">KG-16</strain>
    </source>
</reference>
<reference evidence="9 10" key="2">
    <citation type="journal article" date="2016" name="Genome Announc.">
        <title>Draft Genome Sequence of a Versatile Hydrocarbon-Degrading Bacterium, Rhodococcus pyridinivorans Strain KG-16, Collected from Oil Fields in India.</title>
        <authorList>
            <person name="Aggarwal R.K."/>
            <person name="Dawar C."/>
            <person name="Phanindranath R."/>
            <person name="Mutnuri L."/>
            <person name="Dayal A.M."/>
        </authorList>
    </citation>
    <scope>NUCLEOTIDE SEQUENCE [LARGE SCALE GENOMIC DNA]</scope>
    <source>
        <strain evidence="9 10">KG-16</strain>
    </source>
</reference>
<dbReference type="NCBIfam" id="NF010141">
    <property type="entry name" value="PRK13616.1"/>
    <property type="match status" value="1"/>
</dbReference>
<evidence type="ECO:0000256" key="2">
    <source>
        <dbReference type="ARBA" id="ARBA00022729"/>
    </source>
</evidence>
<evidence type="ECO:0000256" key="5">
    <source>
        <dbReference type="ARBA" id="ARBA00023288"/>
    </source>
</evidence>
<dbReference type="HAMAP" id="MF_01373">
    <property type="entry name" value="LpqB_lipoprot"/>
    <property type="match status" value="1"/>
</dbReference>
<evidence type="ECO:0000256" key="1">
    <source>
        <dbReference type="ARBA" id="ARBA00022475"/>
    </source>
</evidence>
<evidence type="ECO:0000259" key="8">
    <source>
        <dbReference type="SMART" id="SM00909"/>
    </source>
</evidence>
<dbReference type="SMART" id="SM00909">
    <property type="entry name" value="Germane"/>
    <property type="match status" value="1"/>
</dbReference>
<name>A0A0V9UMI7_9NOCA</name>
<dbReference type="InterPro" id="IPR059026">
    <property type="entry name" value="LpqB_N"/>
</dbReference>
<dbReference type="Pfam" id="PF10647">
    <property type="entry name" value="Gmad1"/>
    <property type="match status" value="1"/>
</dbReference>
<dbReference type="PROSITE" id="PS51257">
    <property type="entry name" value="PROKAR_LIPOPROTEIN"/>
    <property type="match status" value="1"/>
</dbReference>
<comment type="similarity">
    <text evidence="6">Belongs to the LpqB lipoprotein family.</text>
</comment>
<keyword evidence="5 6" id="KW-0449">Lipoprotein</keyword>
<keyword evidence="1 6" id="KW-1003">Cell membrane</keyword>
<dbReference type="EMBL" id="AZXY01000003">
    <property type="protein sequence ID" value="KSZ59211.1"/>
    <property type="molecule type" value="Genomic_DNA"/>
</dbReference>
<evidence type="ECO:0000256" key="6">
    <source>
        <dbReference type="HAMAP-Rule" id="MF_01373"/>
    </source>
</evidence>
<dbReference type="AlphaFoldDB" id="A0A0V9UMI7"/>
<protein>
    <recommendedName>
        <fullName evidence="6">Lipoprotein LpqB</fullName>
    </recommendedName>
</protein>
<dbReference type="InterPro" id="IPR023959">
    <property type="entry name" value="LpqB"/>
</dbReference>
<dbReference type="Proteomes" id="UP000053060">
    <property type="component" value="Unassembled WGS sequence"/>
</dbReference>
<proteinExistence type="inferred from homology"/>
<evidence type="ECO:0000313" key="9">
    <source>
        <dbReference type="EMBL" id="KSZ59211.1"/>
    </source>
</evidence>
<dbReference type="InterPro" id="IPR019606">
    <property type="entry name" value="GerMN"/>
</dbReference>
<feature type="domain" description="GerMN" evidence="8">
    <location>
        <begin position="204"/>
        <end position="301"/>
    </location>
</feature>
<evidence type="ECO:0000256" key="3">
    <source>
        <dbReference type="ARBA" id="ARBA00023136"/>
    </source>
</evidence>
<dbReference type="Pfam" id="PF25976">
    <property type="entry name" value="LpqB_N"/>
    <property type="match status" value="1"/>
</dbReference>
<evidence type="ECO:0000256" key="7">
    <source>
        <dbReference type="SAM" id="MobiDB-lite"/>
    </source>
</evidence>
<sequence>MSRSTPRAAGVLVVLLTVAGLVLSGCATLPDSSSPQAIGTLERGPATTEVAAPVPGREPDLLLRDFLQASTDPTNRHRAARQFLTPTMSESWDDAASATIVDKVDVLVEERDGDSATYVVRASTVGYLEEGGIYRPADGEFEARFSLVRTDGEWRIDRLPAGVIMDRPRFLNTYQRRSLYFLDPTGNAVVPDPRWITGTPEQTASQLIGLLVEGPKEVLAPAVKNLLEDVTVIGSVTKADGRTTDVGVGLGGIRIDFQGVGSMGRQDRELLAAQVIWTLANADISGPYHLLADGQPLDERFPNGWTTADVASMNPLAASSVTVGLHALLDGTLVSVAETGVTPVRSFFGMSDDLQSVALSLDGELVAAVENTGKPAPEPAVQLMVGAYSEGAAEPAVDGESITRPSWSPNNNSVWAVVNGTAVVRAVREPGTGRVTVVGVEAGAIRALGGRITELRLSRDGVRAALIIDGRVFVATVVPTTTGEYSLTNPREIGFGLGGPALALDWSTADTIVVSRASADVPVVQVAVDGSRIDALPSRNLTPPVVAVEASTASEFVADSRTVFQLNNRDPAGDRYWREVPGLAGMAAIPVLPG</sequence>
<organism evidence="9 10">
    <name type="scientific">Rhodococcus pyridinivorans KG-16</name>
    <dbReference type="NCBI Taxonomy" id="1441730"/>
    <lineage>
        <taxon>Bacteria</taxon>
        <taxon>Bacillati</taxon>
        <taxon>Actinomycetota</taxon>
        <taxon>Actinomycetes</taxon>
        <taxon>Mycobacteriales</taxon>
        <taxon>Nocardiaceae</taxon>
        <taxon>Rhodococcus</taxon>
    </lineage>
</organism>
<keyword evidence="2 6" id="KW-0732">Signal</keyword>
<dbReference type="PATRIC" id="fig|1441730.3.peg.1596"/>
<accession>A0A0V9UMI7</accession>
<dbReference type="Pfam" id="PF10646">
    <property type="entry name" value="Germane"/>
    <property type="match status" value="1"/>
</dbReference>
<evidence type="ECO:0000256" key="4">
    <source>
        <dbReference type="ARBA" id="ARBA00023139"/>
    </source>
</evidence>
<comment type="subcellular location">
    <subcellularLocation>
        <location evidence="6">Cell membrane</location>
        <topology evidence="6">Lipid-anchor</topology>
    </subcellularLocation>
</comment>
<dbReference type="GO" id="GO:0005886">
    <property type="term" value="C:plasma membrane"/>
    <property type="evidence" value="ECO:0007669"/>
    <property type="project" value="UniProtKB-SubCell"/>
</dbReference>